<name>A0A140D902_9BACT</name>
<dbReference type="GO" id="GO:0004657">
    <property type="term" value="F:proline dehydrogenase activity"/>
    <property type="evidence" value="ECO:0007669"/>
    <property type="project" value="InterPro"/>
</dbReference>
<feature type="domain" description="Proline dehydrogenase" evidence="2">
    <location>
        <begin position="44"/>
        <end position="307"/>
    </location>
</feature>
<dbReference type="PANTHER" id="PTHR13914:SF0">
    <property type="entry name" value="PROLINE DEHYDROGENASE 1, MITOCHONDRIAL"/>
    <property type="match status" value="1"/>
</dbReference>
<dbReference type="InterPro" id="IPR029041">
    <property type="entry name" value="FAD-linked_oxidoreductase-like"/>
</dbReference>
<dbReference type="InterPro" id="IPR015659">
    <property type="entry name" value="Proline_oxidase"/>
</dbReference>
<gene>
    <name evidence="3" type="ORF">AWY79_00370</name>
    <name evidence="4" type="ORF">EDC59_11354</name>
</gene>
<dbReference type="Gene3D" id="3.20.20.220">
    <property type="match status" value="1"/>
</dbReference>
<reference evidence="3 5" key="1">
    <citation type="journal article" date="2016" name="Front. Microbiol.">
        <title>Genome Sequence of the Piezophilic, Mesophilic Sulfate-Reducing Bacterium Desulfovibrio indicus J2T.</title>
        <authorList>
            <person name="Cao J."/>
            <person name="Maignien L."/>
            <person name="Shao Z."/>
            <person name="Alain K."/>
            <person name="Jebbar M."/>
        </authorList>
    </citation>
    <scope>NUCLEOTIDE SEQUENCE [LARGE SCALE GENOMIC DNA]</scope>
    <source>
        <strain evidence="3 5">J2</strain>
    </source>
</reference>
<dbReference type="KEGG" id="dej:AWY79_00370"/>
<dbReference type="RefSeq" id="WP_066799002.1">
    <property type="nucleotide sequence ID" value="NZ_CP014206.1"/>
</dbReference>
<dbReference type="EMBL" id="CP014206">
    <property type="protein sequence ID" value="AMK09669.1"/>
    <property type="molecule type" value="Genomic_DNA"/>
</dbReference>
<dbReference type="GO" id="GO:0006562">
    <property type="term" value="P:L-proline catabolic process"/>
    <property type="evidence" value="ECO:0007669"/>
    <property type="project" value="InterPro"/>
</dbReference>
<dbReference type="AlphaFoldDB" id="A0A140D902"/>
<evidence type="ECO:0000313" key="5">
    <source>
        <dbReference type="Proteomes" id="UP000055611"/>
    </source>
</evidence>
<sequence>MLLWQKMMIGLARSESVTRRMQNSRYMARFARRFVGGRDGAEGLERAKTLREQNLSASLFYLGEYVADPQEIATTRRALSDAAKGLGASGLDVHLSVDPTQLGAMLSWETCRENVTALAREVADHAGNGRDVLMLDMEDSSVTEPTLDLYHFLRNEGLPAAVTVQAYLHRTPGDLARLVADGAMVRLVKGAFAESGKVAVTGRHDRDEAYRKAVVTLLSPKARERGVYPVFGTHDHRMVAFAEHVAATNGWRRDQWEVEMLLGVRSAYQRELAARGVAVRLYLPFGRDWWPYSIRRVGENPKNLGFVFRSMAGGGE</sequence>
<keyword evidence="5" id="KW-1185">Reference proteome</keyword>
<dbReference type="Pfam" id="PF01619">
    <property type="entry name" value="Pro_dh"/>
    <property type="match status" value="1"/>
</dbReference>
<dbReference type="PANTHER" id="PTHR13914">
    <property type="entry name" value="PROLINE OXIDASE"/>
    <property type="match status" value="1"/>
</dbReference>
<dbReference type="Proteomes" id="UP000295506">
    <property type="component" value="Unassembled WGS sequence"/>
</dbReference>
<accession>A0A140D902</accession>
<evidence type="ECO:0000313" key="4">
    <source>
        <dbReference type="EMBL" id="TDT86378.1"/>
    </source>
</evidence>
<dbReference type="EMBL" id="SOBK01000013">
    <property type="protein sequence ID" value="TDT86378.1"/>
    <property type="molecule type" value="Genomic_DNA"/>
</dbReference>
<evidence type="ECO:0000313" key="3">
    <source>
        <dbReference type="EMBL" id="AMK09669.1"/>
    </source>
</evidence>
<dbReference type="OrthoDB" id="9773461at2"/>
<proteinExistence type="predicted"/>
<dbReference type="Proteomes" id="UP000055611">
    <property type="component" value="Chromosome"/>
</dbReference>
<dbReference type="InterPro" id="IPR002872">
    <property type="entry name" value="Proline_DH_dom"/>
</dbReference>
<keyword evidence="1" id="KW-0560">Oxidoreductase</keyword>
<reference evidence="4 6" key="2">
    <citation type="submission" date="2019-03" db="EMBL/GenBank/DDBJ databases">
        <title>Genomic Encyclopedia of Type Strains, Phase IV (KMG-IV): sequencing the most valuable type-strain genomes for metagenomic binning, comparative biology and taxonomic classification.</title>
        <authorList>
            <person name="Goeker M."/>
        </authorList>
    </citation>
    <scope>NUCLEOTIDE SEQUENCE [LARGE SCALE GENOMIC DNA]</scope>
    <source>
        <strain evidence="4 6">DSM 101483</strain>
    </source>
</reference>
<protein>
    <submittedName>
        <fullName evidence="3 4">Proline dehydrogenase</fullName>
    </submittedName>
</protein>
<dbReference type="SUPFAM" id="SSF51730">
    <property type="entry name" value="FAD-linked oxidoreductase"/>
    <property type="match status" value="1"/>
</dbReference>
<evidence type="ECO:0000259" key="2">
    <source>
        <dbReference type="Pfam" id="PF01619"/>
    </source>
</evidence>
<evidence type="ECO:0000256" key="1">
    <source>
        <dbReference type="ARBA" id="ARBA00023002"/>
    </source>
</evidence>
<evidence type="ECO:0000313" key="6">
    <source>
        <dbReference type="Proteomes" id="UP000295506"/>
    </source>
</evidence>
<organism evidence="4 6">
    <name type="scientific">Pseudodesulfovibrio indicus</name>
    <dbReference type="NCBI Taxonomy" id="1716143"/>
    <lineage>
        <taxon>Bacteria</taxon>
        <taxon>Pseudomonadati</taxon>
        <taxon>Thermodesulfobacteriota</taxon>
        <taxon>Desulfovibrionia</taxon>
        <taxon>Desulfovibrionales</taxon>
        <taxon>Desulfovibrionaceae</taxon>
    </lineage>
</organism>